<accession>A0A398B0P1</accession>
<evidence type="ECO:0000256" key="1">
    <source>
        <dbReference type="SAM" id="Phobius"/>
    </source>
</evidence>
<organism evidence="2 3">
    <name type="scientific">Mesobacillus zeae</name>
    <dbReference type="NCBI Taxonomy" id="1917180"/>
    <lineage>
        <taxon>Bacteria</taxon>
        <taxon>Bacillati</taxon>
        <taxon>Bacillota</taxon>
        <taxon>Bacilli</taxon>
        <taxon>Bacillales</taxon>
        <taxon>Bacillaceae</taxon>
        <taxon>Mesobacillus</taxon>
    </lineage>
</organism>
<protein>
    <submittedName>
        <fullName evidence="2">Uncharacterized protein</fullName>
    </submittedName>
</protein>
<evidence type="ECO:0000313" key="2">
    <source>
        <dbReference type="EMBL" id="RID83479.1"/>
    </source>
</evidence>
<keyword evidence="1" id="KW-1133">Transmembrane helix</keyword>
<proteinExistence type="predicted"/>
<feature type="transmembrane region" description="Helical" evidence="1">
    <location>
        <begin position="70"/>
        <end position="88"/>
    </location>
</feature>
<comment type="caution">
    <text evidence="2">The sequence shown here is derived from an EMBL/GenBank/DDBJ whole genome shotgun (WGS) entry which is preliminary data.</text>
</comment>
<gene>
    <name evidence="2" type="ORF">D1970_15765</name>
</gene>
<keyword evidence="1" id="KW-0472">Membrane</keyword>
<keyword evidence="3" id="KW-1185">Reference proteome</keyword>
<evidence type="ECO:0000313" key="3">
    <source>
        <dbReference type="Proteomes" id="UP000265816"/>
    </source>
</evidence>
<dbReference type="AlphaFoldDB" id="A0A398B0P1"/>
<dbReference type="EMBL" id="QWVT01000027">
    <property type="protein sequence ID" value="RID83479.1"/>
    <property type="molecule type" value="Genomic_DNA"/>
</dbReference>
<feature type="transmembrane region" description="Helical" evidence="1">
    <location>
        <begin position="7"/>
        <end position="28"/>
    </location>
</feature>
<keyword evidence="1" id="KW-0812">Transmembrane</keyword>
<feature type="transmembrane region" description="Helical" evidence="1">
    <location>
        <begin position="34"/>
        <end position="58"/>
    </location>
</feature>
<sequence>MLKFQGRLLSVLVTFLIANILIGTFMYFTFEKDIGTYFTTALMILAFLIPGTICGYIIDWMTMRLGWGKFLNYLCYFILSALFCLAFIITYFDMLIFCGGCSTLLWLTQQYFLRRQVNRVV</sequence>
<reference evidence="2 3" key="1">
    <citation type="submission" date="2018-08" db="EMBL/GenBank/DDBJ databases">
        <title>Bacillus jemisoniae sp. nov., Bacillus chryseoplanitiae sp. nov., Bacillus resnikiae sp. nov., and Bacillus frankliniae sp. nov., isolated from Viking spacecraft and associated surfaces.</title>
        <authorList>
            <person name="Seuylemezian A."/>
            <person name="Vaishampayan P."/>
        </authorList>
    </citation>
    <scope>NUCLEOTIDE SEQUENCE [LARGE SCALE GENOMIC DNA]</scope>
    <source>
        <strain evidence="2 3">JJ-247</strain>
    </source>
</reference>
<name>A0A398B0P1_9BACI</name>
<dbReference type="Proteomes" id="UP000265816">
    <property type="component" value="Unassembled WGS sequence"/>
</dbReference>